<dbReference type="InterPro" id="IPR020549">
    <property type="entry name" value="YbeY_CS"/>
</dbReference>
<sequence length="139" mass="16348">MINFNYETNFSPIDATVYSNWIISILESENFILGNLEYIFCDDAYLLKINQEYLNHDTFTDIITFDYSEGKTIGGDIFISIERVKENASNFNVNFTNELQRIMAHGILHLLGFKDKTKEESLVMRKKEEEKIKMFHVEQ</sequence>
<feature type="binding site" evidence="7">
    <location>
        <position position="105"/>
    </location>
    <ligand>
        <name>Zn(2+)</name>
        <dbReference type="ChEBI" id="CHEBI:29105"/>
        <note>catalytic</note>
    </ligand>
</feature>
<reference evidence="8 9" key="1">
    <citation type="submission" date="2018-10" db="EMBL/GenBank/DDBJ databases">
        <title>Genomic Encyclopedia of Archaeal and Bacterial Type Strains, Phase II (KMG-II): from individual species to whole genera.</title>
        <authorList>
            <person name="Goeker M."/>
        </authorList>
    </citation>
    <scope>NUCLEOTIDE SEQUENCE [LARGE SCALE GENOMIC DNA]</scope>
    <source>
        <strain evidence="8 9">DSM 25230</strain>
    </source>
</reference>
<dbReference type="GO" id="GO:0008270">
    <property type="term" value="F:zinc ion binding"/>
    <property type="evidence" value="ECO:0007669"/>
    <property type="project" value="UniProtKB-UniRule"/>
</dbReference>
<evidence type="ECO:0000256" key="6">
    <source>
        <dbReference type="ARBA" id="ARBA00022833"/>
    </source>
</evidence>
<evidence type="ECO:0000256" key="2">
    <source>
        <dbReference type="ARBA" id="ARBA00022722"/>
    </source>
</evidence>
<keyword evidence="3 7" id="KW-0479">Metal-binding</keyword>
<feature type="binding site" evidence="7">
    <location>
        <position position="109"/>
    </location>
    <ligand>
        <name>Zn(2+)</name>
        <dbReference type="ChEBI" id="CHEBI:29105"/>
        <note>catalytic</note>
    </ligand>
</feature>
<dbReference type="GO" id="GO:0004222">
    <property type="term" value="F:metalloendopeptidase activity"/>
    <property type="evidence" value="ECO:0007669"/>
    <property type="project" value="InterPro"/>
</dbReference>
<protein>
    <recommendedName>
        <fullName evidence="7">Endoribonuclease YbeY</fullName>
        <ecNumber evidence="7">3.1.-.-</ecNumber>
    </recommendedName>
</protein>
<evidence type="ECO:0000256" key="3">
    <source>
        <dbReference type="ARBA" id="ARBA00022723"/>
    </source>
</evidence>
<keyword evidence="6 7" id="KW-0862">Zinc</keyword>
<keyword evidence="2 7" id="KW-0540">Nuclease</keyword>
<dbReference type="HAMAP" id="MF_00009">
    <property type="entry name" value="Endoribonucl_YbeY"/>
    <property type="match status" value="1"/>
</dbReference>
<organism evidence="8 9">
    <name type="scientific">Maribacter vaceletii</name>
    <dbReference type="NCBI Taxonomy" id="1206816"/>
    <lineage>
        <taxon>Bacteria</taxon>
        <taxon>Pseudomonadati</taxon>
        <taxon>Bacteroidota</taxon>
        <taxon>Flavobacteriia</taxon>
        <taxon>Flavobacteriales</taxon>
        <taxon>Flavobacteriaceae</taxon>
        <taxon>Maribacter</taxon>
    </lineage>
</organism>
<keyword evidence="5 7" id="KW-0378">Hydrolase</keyword>
<evidence type="ECO:0000256" key="1">
    <source>
        <dbReference type="ARBA" id="ARBA00010875"/>
    </source>
</evidence>
<comment type="subcellular location">
    <subcellularLocation>
        <location evidence="7">Cytoplasm</location>
    </subcellularLocation>
</comment>
<dbReference type="EC" id="3.1.-.-" evidence="7"/>
<dbReference type="NCBIfam" id="TIGR00043">
    <property type="entry name" value="rRNA maturation RNase YbeY"/>
    <property type="match status" value="1"/>
</dbReference>
<dbReference type="GO" id="GO:0005737">
    <property type="term" value="C:cytoplasm"/>
    <property type="evidence" value="ECO:0007669"/>
    <property type="project" value="UniProtKB-SubCell"/>
</dbReference>
<accession>A0A495ED44</accession>
<dbReference type="EMBL" id="RBIQ01000007">
    <property type="protein sequence ID" value="RKR14805.1"/>
    <property type="molecule type" value="Genomic_DNA"/>
</dbReference>
<dbReference type="Gene3D" id="3.40.390.30">
    <property type="entry name" value="Metalloproteases ('zincins'), catalytic domain"/>
    <property type="match status" value="1"/>
</dbReference>
<comment type="cofactor">
    <cofactor evidence="7">
        <name>Zn(2+)</name>
        <dbReference type="ChEBI" id="CHEBI:29105"/>
    </cofactor>
    <text evidence="7">Binds 1 zinc ion.</text>
</comment>
<dbReference type="Pfam" id="PF02130">
    <property type="entry name" value="YbeY"/>
    <property type="match status" value="1"/>
</dbReference>
<keyword evidence="7" id="KW-0690">Ribosome biogenesis</keyword>
<dbReference type="InterPro" id="IPR002036">
    <property type="entry name" value="YbeY"/>
</dbReference>
<dbReference type="PANTHER" id="PTHR46986:SF1">
    <property type="entry name" value="ENDORIBONUCLEASE YBEY, CHLOROPLASTIC"/>
    <property type="match status" value="1"/>
</dbReference>
<dbReference type="RefSeq" id="WP_121064340.1">
    <property type="nucleotide sequence ID" value="NZ_RBIQ01000007.1"/>
</dbReference>
<keyword evidence="7" id="KW-0963">Cytoplasm</keyword>
<dbReference type="Proteomes" id="UP000269412">
    <property type="component" value="Unassembled WGS sequence"/>
</dbReference>
<keyword evidence="9" id="KW-1185">Reference proteome</keyword>
<comment type="similarity">
    <text evidence="1 7">Belongs to the endoribonuclease YbeY family.</text>
</comment>
<name>A0A495ED44_9FLAO</name>
<evidence type="ECO:0000256" key="7">
    <source>
        <dbReference type="HAMAP-Rule" id="MF_00009"/>
    </source>
</evidence>
<dbReference type="GO" id="GO:0004521">
    <property type="term" value="F:RNA endonuclease activity"/>
    <property type="evidence" value="ECO:0007669"/>
    <property type="project" value="UniProtKB-UniRule"/>
</dbReference>
<feature type="binding site" evidence="7">
    <location>
        <position position="115"/>
    </location>
    <ligand>
        <name>Zn(2+)</name>
        <dbReference type="ChEBI" id="CHEBI:29105"/>
        <note>catalytic</note>
    </ligand>
</feature>
<evidence type="ECO:0000256" key="5">
    <source>
        <dbReference type="ARBA" id="ARBA00022801"/>
    </source>
</evidence>
<dbReference type="PANTHER" id="PTHR46986">
    <property type="entry name" value="ENDORIBONUCLEASE YBEY, CHLOROPLASTIC"/>
    <property type="match status" value="1"/>
</dbReference>
<proteinExistence type="inferred from homology"/>
<dbReference type="AlphaFoldDB" id="A0A495ED44"/>
<dbReference type="GO" id="GO:0006364">
    <property type="term" value="P:rRNA processing"/>
    <property type="evidence" value="ECO:0007669"/>
    <property type="project" value="UniProtKB-UniRule"/>
</dbReference>
<comment type="function">
    <text evidence="7">Single strand-specific metallo-endoribonuclease involved in late-stage 70S ribosome quality control and in maturation of the 3' terminus of the 16S rRNA.</text>
</comment>
<comment type="caution">
    <text evidence="8">The sequence shown here is derived from an EMBL/GenBank/DDBJ whole genome shotgun (WGS) entry which is preliminary data.</text>
</comment>
<dbReference type="InterPro" id="IPR023091">
    <property type="entry name" value="MetalPrtase_cat_dom_sf_prd"/>
</dbReference>
<keyword evidence="4 7" id="KW-0255">Endonuclease</keyword>
<evidence type="ECO:0000313" key="8">
    <source>
        <dbReference type="EMBL" id="RKR14805.1"/>
    </source>
</evidence>
<gene>
    <name evidence="7" type="primary">ybeY</name>
    <name evidence="8" type="ORF">CLV91_0884</name>
</gene>
<evidence type="ECO:0000313" key="9">
    <source>
        <dbReference type="Proteomes" id="UP000269412"/>
    </source>
</evidence>
<dbReference type="SUPFAM" id="SSF55486">
    <property type="entry name" value="Metalloproteases ('zincins'), catalytic domain"/>
    <property type="match status" value="1"/>
</dbReference>
<dbReference type="PROSITE" id="PS01306">
    <property type="entry name" value="UPF0054"/>
    <property type="match status" value="1"/>
</dbReference>
<evidence type="ECO:0000256" key="4">
    <source>
        <dbReference type="ARBA" id="ARBA00022759"/>
    </source>
</evidence>
<dbReference type="OrthoDB" id="9811984at2"/>
<keyword evidence="7" id="KW-0698">rRNA processing</keyword>